<dbReference type="Proteomes" id="UP000033393">
    <property type="component" value="Unassembled WGS sequence"/>
</dbReference>
<comment type="caution">
    <text evidence="1">The sequence shown here is derived from an EMBL/GenBank/DDBJ whole genome shotgun (WGS) entry which is preliminary data.</text>
</comment>
<reference evidence="1 2" key="1">
    <citation type="submission" date="2015-02" db="EMBL/GenBank/DDBJ databases">
        <authorList>
            <person name="Ju K.-S."/>
            <person name="Doroghazi J.R."/>
            <person name="Metcalf W."/>
        </authorList>
    </citation>
    <scope>NUCLEOTIDE SEQUENCE [LARGE SCALE GENOMIC DNA]</scope>
    <source>
        <strain evidence="1 2">NRRL B-16140</strain>
    </source>
</reference>
<accession>A0A0F0GF51</accession>
<dbReference type="PATRIC" id="fig|68170.10.peg.554"/>
<dbReference type="OrthoDB" id="3689408at2"/>
<sequence>MTSSFGDPPNLDAVDLGLLDGVRELYEAIDPMPPDLVLLSCFAIDVEGPGFDVARLELEPVPAGTRGDERSRLITFDSPSGTIAVQIAVHADEHVRLDGWLTPPGEHRVELRASTGTMVAEVLPHGRFVFPRVPPGPVQIVVRLSGAGTIVTPAFVL</sequence>
<keyword evidence="2" id="KW-1185">Reference proteome</keyword>
<evidence type="ECO:0008006" key="3">
    <source>
        <dbReference type="Google" id="ProtNLM"/>
    </source>
</evidence>
<dbReference type="EMBL" id="JYJG01000380">
    <property type="protein sequence ID" value="KJK42000.1"/>
    <property type="molecule type" value="Genomic_DNA"/>
</dbReference>
<dbReference type="RefSeq" id="WP_045316872.1">
    <property type="nucleotide sequence ID" value="NZ_JYJG01000380.1"/>
</dbReference>
<gene>
    <name evidence="1" type="ORF">UK23_39260</name>
</gene>
<proteinExistence type="predicted"/>
<evidence type="ECO:0000313" key="1">
    <source>
        <dbReference type="EMBL" id="KJK42000.1"/>
    </source>
</evidence>
<dbReference type="AlphaFoldDB" id="A0A0F0GF51"/>
<organism evidence="1 2">
    <name type="scientific">Lentzea aerocolonigenes</name>
    <name type="common">Lechevalieria aerocolonigenes</name>
    <name type="synonym">Saccharothrix aerocolonigenes</name>
    <dbReference type="NCBI Taxonomy" id="68170"/>
    <lineage>
        <taxon>Bacteria</taxon>
        <taxon>Bacillati</taxon>
        <taxon>Actinomycetota</taxon>
        <taxon>Actinomycetes</taxon>
        <taxon>Pseudonocardiales</taxon>
        <taxon>Pseudonocardiaceae</taxon>
        <taxon>Lentzea</taxon>
    </lineage>
</organism>
<evidence type="ECO:0000313" key="2">
    <source>
        <dbReference type="Proteomes" id="UP000033393"/>
    </source>
</evidence>
<protein>
    <recommendedName>
        <fullName evidence="3">Carboxypeptidase regulatory-like domain-containing protein</fullName>
    </recommendedName>
</protein>
<name>A0A0F0GF51_LENAE</name>